<keyword evidence="1" id="KW-0479">Metal-binding</keyword>
<dbReference type="InterPro" id="IPR036460">
    <property type="entry name" value="Cu_amine_oxidase_C_sf"/>
</dbReference>
<evidence type="ECO:0000256" key="1">
    <source>
        <dbReference type="RuleBase" id="RU000672"/>
    </source>
</evidence>
<proteinExistence type="inferred from homology"/>
<accession>A0ABM1AC11</accession>
<keyword evidence="1" id="KW-0186">Copper</keyword>
<dbReference type="EC" id="1.4.3.-" evidence="1"/>
<evidence type="ECO:0000259" key="2">
    <source>
        <dbReference type="Pfam" id="PF01179"/>
    </source>
</evidence>
<dbReference type="Pfam" id="PF01179">
    <property type="entry name" value="Cu_amine_oxid"/>
    <property type="match status" value="1"/>
</dbReference>
<keyword evidence="3" id="KW-1185">Reference proteome</keyword>
<feature type="domain" description="Copper amine oxidase catalytic" evidence="2">
    <location>
        <begin position="3"/>
        <end position="118"/>
    </location>
</feature>
<comment type="PTM">
    <text evidence="1">Topaquinone (TPQ) is generated by copper-dependent autoxidation of a specific tyrosyl residue.</text>
</comment>
<name>A0ABM1AC11_APLCA</name>
<dbReference type="Proteomes" id="UP000694888">
    <property type="component" value="Unplaced"/>
</dbReference>
<dbReference type="PANTHER" id="PTHR10638">
    <property type="entry name" value="COPPER AMINE OXIDASE"/>
    <property type="match status" value="1"/>
</dbReference>
<dbReference type="InterPro" id="IPR015798">
    <property type="entry name" value="Cu_amine_oxidase_C"/>
</dbReference>
<dbReference type="InterPro" id="IPR000269">
    <property type="entry name" value="Cu_amine_oxidase"/>
</dbReference>
<protein>
    <recommendedName>
        <fullName evidence="1">Amine oxidase</fullName>
        <ecNumber evidence="1">1.4.3.-</ecNumber>
    </recommendedName>
</protein>
<keyword evidence="1" id="KW-0801">TPQ</keyword>
<keyword evidence="1" id="KW-0560">Oxidoreductase</keyword>
<feature type="non-terminal residue" evidence="4">
    <location>
        <position position="130"/>
    </location>
</feature>
<comment type="cofactor">
    <cofactor evidence="1">
        <name>Cu cation</name>
        <dbReference type="ChEBI" id="CHEBI:23378"/>
    </cofactor>
    <text evidence="1">Contains 1 topaquinone per subunit.</text>
</comment>
<dbReference type="PANTHER" id="PTHR10638:SF20">
    <property type="entry name" value="AMINE OXIDASE"/>
    <property type="match status" value="1"/>
</dbReference>
<gene>
    <name evidence="4" type="primary">LOC106013488</name>
</gene>
<sequence length="130" mass="14506">MADSALVVRSIHTVDNYDAVVEFRFHQNGALAVSVYNSGYLLAEFFSTEDAPYGFKVAENITGSLTFNAAHFKVDLDVGGVNNSYQTLDIQQVDARLRSTPGVLGQTKFSRNVRRTELESVYSEDFEMPR</sequence>
<dbReference type="GeneID" id="106013488"/>
<evidence type="ECO:0000313" key="4">
    <source>
        <dbReference type="RefSeq" id="XP_012944832.1"/>
    </source>
</evidence>
<dbReference type="Gene3D" id="2.70.98.20">
    <property type="entry name" value="Copper amine oxidase, catalytic domain"/>
    <property type="match status" value="1"/>
</dbReference>
<comment type="similarity">
    <text evidence="1">Belongs to the copper/topaquinone oxidase family.</text>
</comment>
<evidence type="ECO:0000313" key="3">
    <source>
        <dbReference type="Proteomes" id="UP000694888"/>
    </source>
</evidence>
<dbReference type="SUPFAM" id="SSF49998">
    <property type="entry name" value="Amine oxidase catalytic domain"/>
    <property type="match status" value="1"/>
</dbReference>
<reference evidence="4" key="1">
    <citation type="submission" date="2025-08" db="UniProtKB">
        <authorList>
            <consortium name="RefSeq"/>
        </authorList>
    </citation>
    <scope>IDENTIFICATION</scope>
</reference>
<organism evidence="3 4">
    <name type="scientific">Aplysia californica</name>
    <name type="common">California sea hare</name>
    <dbReference type="NCBI Taxonomy" id="6500"/>
    <lineage>
        <taxon>Eukaryota</taxon>
        <taxon>Metazoa</taxon>
        <taxon>Spiralia</taxon>
        <taxon>Lophotrochozoa</taxon>
        <taxon>Mollusca</taxon>
        <taxon>Gastropoda</taxon>
        <taxon>Heterobranchia</taxon>
        <taxon>Euthyneura</taxon>
        <taxon>Tectipleura</taxon>
        <taxon>Aplysiida</taxon>
        <taxon>Aplysioidea</taxon>
        <taxon>Aplysiidae</taxon>
        <taxon>Aplysia</taxon>
    </lineage>
</organism>
<dbReference type="RefSeq" id="XP_012944832.1">
    <property type="nucleotide sequence ID" value="XM_013089378.1"/>
</dbReference>